<gene>
    <name evidence="2" type="ORF">DF188_03950</name>
</gene>
<dbReference type="InterPro" id="IPR012336">
    <property type="entry name" value="Thioredoxin-like_fold"/>
</dbReference>
<dbReference type="InterPro" id="IPR051470">
    <property type="entry name" value="Thiol:disulfide_interchange"/>
</dbReference>
<dbReference type="InterPro" id="IPR036249">
    <property type="entry name" value="Thioredoxin-like_sf"/>
</dbReference>
<evidence type="ECO:0000313" key="3">
    <source>
        <dbReference type="Proteomes" id="UP000245014"/>
    </source>
</evidence>
<sequence length="278" mass="32218">MKNIFKLALFFAIFFNVVFANDNLVIEFEKKRLSQNPNIVLNSVEVFYKKKLDIKGDWSAYVLNLDLDTQDGNMRVKDILFSNNQVVTTELFDLKSGTSFGSNIAPDINESYYDNSRLIAGKSNAKNRLVVFSDPLCPFCQHYIPQLIDFVNKNEDNIALYYYAFPLTRIHKASNDLSKLIEIAKQTDKNILKKAYEIKWEKYFDVNSEDRKLILNSFNKALKTKISLKELEDEKYQKALENEVLMAEKLLINGTPTIYVNGKKDNTKEEYKKLKGVK</sequence>
<comment type="caution">
    <text evidence="2">The sequence shown here is derived from an EMBL/GenBank/DDBJ whole genome shotgun (WGS) entry which is preliminary data.</text>
</comment>
<dbReference type="AlphaFoldDB" id="A0A2U2C1X6"/>
<dbReference type="Gene3D" id="3.40.30.10">
    <property type="entry name" value="Glutaredoxin"/>
    <property type="match status" value="1"/>
</dbReference>
<dbReference type="PANTHER" id="PTHR35272:SF3">
    <property type="entry name" value="THIOL:DISULFIDE INTERCHANGE PROTEIN DSBC"/>
    <property type="match status" value="1"/>
</dbReference>
<dbReference type="CDD" id="cd02972">
    <property type="entry name" value="DsbA_family"/>
    <property type="match status" value="1"/>
</dbReference>
<dbReference type="Proteomes" id="UP000245014">
    <property type="component" value="Unassembled WGS sequence"/>
</dbReference>
<evidence type="ECO:0000313" key="2">
    <source>
        <dbReference type="EMBL" id="PWE22274.1"/>
    </source>
</evidence>
<dbReference type="EMBL" id="QEYI01000002">
    <property type="protein sequence ID" value="PWE22274.1"/>
    <property type="molecule type" value="Genomic_DNA"/>
</dbReference>
<dbReference type="Pfam" id="PF13462">
    <property type="entry name" value="Thioredoxin_4"/>
    <property type="match status" value="1"/>
</dbReference>
<protein>
    <submittedName>
        <fullName evidence="2">Disulfide bond formation protein DsbA</fullName>
    </submittedName>
</protein>
<proteinExistence type="predicted"/>
<organism evidence="2 3">
    <name type="scientific">Aliarcobacter skirrowii</name>
    <dbReference type="NCBI Taxonomy" id="28200"/>
    <lineage>
        <taxon>Bacteria</taxon>
        <taxon>Pseudomonadati</taxon>
        <taxon>Campylobacterota</taxon>
        <taxon>Epsilonproteobacteria</taxon>
        <taxon>Campylobacterales</taxon>
        <taxon>Arcobacteraceae</taxon>
        <taxon>Aliarcobacter</taxon>
    </lineage>
</organism>
<dbReference type="STRING" id="28200.GCA_001572935_00519"/>
<dbReference type="RefSeq" id="WP_109065398.1">
    <property type="nucleotide sequence ID" value="NZ_QEYG01000005.1"/>
</dbReference>
<accession>A0A2U2C1X6</accession>
<reference evidence="2 3" key="1">
    <citation type="submission" date="2018-05" db="EMBL/GenBank/DDBJ databases">
        <title>Antimicrobial susceptibility testing and genomic analysis of Arcobacter skirrowii strains and one Arcobacter butzleri isolated from German poultry farms.</title>
        <authorList>
            <person name="Haenel I."/>
            <person name="Hotzel H."/>
            <person name="Tomaso H."/>
            <person name="Busch A."/>
        </authorList>
    </citation>
    <scope>NUCLEOTIDE SEQUENCE [LARGE SCALE GENOMIC DNA]</scope>
    <source>
        <strain evidence="3">v</strain>
    </source>
</reference>
<evidence type="ECO:0000259" key="1">
    <source>
        <dbReference type="Pfam" id="PF13462"/>
    </source>
</evidence>
<name>A0A2U2C1X6_9BACT</name>
<dbReference type="PANTHER" id="PTHR35272">
    <property type="entry name" value="THIOL:DISULFIDE INTERCHANGE PROTEIN DSBC-RELATED"/>
    <property type="match status" value="1"/>
</dbReference>
<feature type="domain" description="Thioredoxin-like fold" evidence="1">
    <location>
        <begin position="118"/>
        <end position="275"/>
    </location>
</feature>
<dbReference type="SUPFAM" id="SSF52833">
    <property type="entry name" value="Thioredoxin-like"/>
    <property type="match status" value="1"/>
</dbReference>